<dbReference type="InterPro" id="IPR015797">
    <property type="entry name" value="NUDIX_hydrolase-like_dom_sf"/>
</dbReference>
<evidence type="ECO:0000256" key="5">
    <source>
        <dbReference type="ARBA" id="ARBA00022023"/>
    </source>
</evidence>
<evidence type="ECO:0000313" key="16">
    <source>
        <dbReference type="EMBL" id="NOL49315.1"/>
    </source>
</evidence>
<dbReference type="SMART" id="SM00525">
    <property type="entry name" value="FES"/>
    <property type="match status" value="1"/>
</dbReference>
<dbReference type="Gene3D" id="1.10.340.30">
    <property type="entry name" value="Hypothetical protein, domain 2"/>
    <property type="match status" value="1"/>
</dbReference>
<feature type="domain" description="HhH-GPD" evidence="15">
    <location>
        <begin position="43"/>
        <end position="193"/>
    </location>
</feature>
<dbReference type="GO" id="GO:0035485">
    <property type="term" value="F:adenine/guanine mispair binding"/>
    <property type="evidence" value="ECO:0007669"/>
    <property type="project" value="TreeGrafter"/>
</dbReference>
<keyword evidence="13 14" id="KW-0326">Glycosidase</keyword>
<dbReference type="EMBL" id="JABGBO010000003">
    <property type="protein sequence ID" value="NOL49315.1"/>
    <property type="molecule type" value="Genomic_DNA"/>
</dbReference>
<evidence type="ECO:0000256" key="6">
    <source>
        <dbReference type="ARBA" id="ARBA00022485"/>
    </source>
</evidence>
<evidence type="ECO:0000313" key="17">
    <source>
        <dbReference type="Proteomes" id="UP000541421"/>
    </source>
</evidence>
<dbReference type="GO" id="GO:0032357">
    <property type="term" value="F:oxidized purine DNA binding"/>
    <property type="evidence" value="ECO:0007669"/>
    <property type="project" value="TreeGrafter"/>
</dbReference>
<reference evidence="16 17" key="1">
    <citation type="submission" date="2020-05" db="EMBL/GenBank/DDBJ databases">
        <authorList>
            <person name="Niu N."/>
        </authorList>
    </citation>
    <scope>NUCLEOTIDE SEQUENCE [LARGE SCALE GENOMIC DNA]</scope>
    <source>
        <strain evidence="16 17">LMG10982</strain>
    </source>
</reference>
<evidence type="ECO:0000256" key="12">
    <source>
        <dbReference type="ARBA" id="ARBA00023204"/>
    </source>
</evidence>
<comment type="function">
    <text evidence="2">Adenine glycosylase active on G-A mispairs. MutY also corrects error-prone DNA synthesis past GO lesions which are due to the oxidatively damaged form of guanine: 7,8-dihydro-8-oxoguanine (8-oxo-dGTP).</text>
</comment>
<keyword evidence="8 14" id="KW-0227">DNA damage</keyword>
<evidence type="ECO:0000256" key="7">
    <source>
        <dbReference type="ARBA" id="ARBA00022723"/>
    </source>
</evidence>
<dbReference type="InterPro" id="IPR011257">
    <property type="entry name" value="DNA_glycosylase"/>
</dbReference>
<keyword evidence="9" id="KW-0378">Hydrolase</keyword>
<protein>
    <recommendedName>
        <fullName evidence="5 14">Adenine DNA glycosylase</fullName>
        <ecNumber evidence="4 14">3.2.2.31</ecNumber>
    </recommendedName>
</protein>
<dbReference type="AlphaFoldDB" id="A0A7Y4L997"/>
<dbReference type="Pfam" id="PF00633">
    <property type="entry name" value="HHH"/>
    <property type="match status" value="1"/>
</dbReference>
<dbReference type="FunFam" id="1.10.340.30:FF:000002">
    <property type="entry name" value="Adenine DNA glycosylase"/>
    <property type="match status" value="1"/>
</dbReference>
<evidence type="ECO:0000259" key="15">
    <source>
        <dbReference type="SMART" id="SM00478"/>
    </source>
</evidence>
<evidence type="ECO:0000256" key="14">
    <source>
        <dbReference type="RuleBase" id="RU365096"/>
    </source>
</evidence>
<keyword evidence="10 14" id="KW-0408">Iron</keyword>
<evidence type="ECO:0000256" key="8">
    <source>
        <dbReference type="ARBA" id="ARBA00022763"/>
    </source>
</evidence>
<dbReference type="EC" id="3.2.2.31" evidence="4 14"/>
<evidence type="ECO:0000256" key="10">
    <source>
        <dbReference type="ARBA" id="ARBA00023004"/>
    </source>
</evidence>
<keyword evidence="17" id="KW-1185">Reference proteome</keyword>
<evidence type="ECO:0000256" key="11">
    <source>
        <dbReference type="ARBA" id="ARBA00023014"/>
    </source>
</evidence>
<dbReference type="InterPro" id="IPR000445">
    <property type="entry name" value="HhH_motif"/>
</dbReference>
<proteinExistence type="inferred from homology"/>
<dbReference type="RefSeq" id="WP_171588280.1">
    <property type="nucleotide sequence ID" value="NZ_JABGBO010000003.1"/>
</dbReference>
<evidence type="ECO:0000256" key="13">
    <source>
        <dbReference type="ARBA" id="ARBA00023295"/>
    </source>
</evidence>
<dbReference type="GO" id="GO:0034039">
    <property type="term" value="F:8-oxo-7,8-dihydroguanine DNA N-glycosylase activity"/>
    <property type="evidence" value="ECO:0007669"/>
    <property type="project" value="TreeGrafter"/>
</dbReference>
<evidence type="ECO:0000256" key="2">
    <source>
        <dbReference type="ARBA" id="ARBA00002933"/>
    </source>
</evidence>
<evidence type="ECO:0000256" key="3">
    <source>
        <dbReference type="ARBA" id="ARBA00008343"/>
    </source>
</evidence>
<dbReference type="GO" id="GO:0006298">
    <property type="term" value="P:mismatch repair"/>
    <property type="evidence" value="ECO:0007669"/>
    <property type="project" value="TreeGrafter"/>
</dbReference>
<keyword evidence="6" id="KW-0004">4Fe-4S</keyword>
<evidence type="ECO:0000256" key="9">
    <source>
        <dbReference type="ARBA" id="ARBA00022801"/>
    </source>
</evidence>
<comment type="catalytic activity">
    <reaction evidence="1 14">
        <text>Hydrolyzes free adenine bases from 7,8-dihydro-8-oxoguanine:adenine mismatched double-stranded DNA, leaving an apurinic site.</text>
        <dbReference type="EC" id="3.2.2.31"/>
    </reaction>
</comment>
<dbReference type="NCBIfam" id="TIGR01084">
    <property type="entry name" value="mutY"/>
    <property type="match status" value="1"/>
</dbReference>
<dbReference type="GO" id="GO:0051539">
    <property type="term" value="F:4 iron, 4 sulfur cluster binding"/>
    <property type="evidence" value="ECO:0007669"/>
    <property type="project" value="UniProtKB-UniRule"/>
</dbReference>
<dbReference type="GO" id="GO:0006284">
    <property type="term" value="P:base-excision repair"/>
    <property type="evidence" value="ECO:0007669"/>
    <property type="project" value="UniProtKB-UniRule"/>
</dbReference>
<name>A0A7Y4L997_9BURK</name>
<dbReference type="CDD" id="cd03431">
    <property type="entry name" value="NUDIX_DNA_Glycosylase_C-MutY"/>
    <property type="match status" value="1"/>
</dbReference>
<gene>
    <name evidence="16" type="primary">mutY</name>
    <name evidence="16" type="ORF">HKX40_04050</name>
</gene>
<dbReference type="InterPro" id="IPR029119">
    <property type="entry name" value="MutY_C"/>
</dbReference>
<keyword evidence="11" id="KW-0411">Iron-sulfur</keyword>
<keyword evidence="12" id="KW-0234">DNA repair</keyword>
<dbReference type="InterPro" id="IPR003651">
    <property type="entry name" value="Endonuclease3_FeS-loop_motif"/>
</dbReference>
<dbReference type="PANTHER" id="PTHR42944">
    <property type="entry name" value="ADENINE DNA GLYCOSYLASE"/>
    <property type="match status" value="1"/>
</dbReference>
<comment type="similarity">
    <text evidence="3 14">Belongs to the Nth/MutY family.</text>
</comment>
<dbReference type="Pfam" id="PF00730">
    <property type="entry name" value="HhH-GPD"/>
    <property type="match status" value="1"/>
</dbReference>
<dbReference type="GO" id="GO:0000701">
    <property type="term" value="F:purine-specific mismatch base pair DNA N-glycosylase activity"/>
    <property type="evidence" value="ECO:0007669"/>
    <property type="project" value="UniProtKB-EC"/>
</dbReference>
<dbReference type="SUPFAM" id="SSF55811">
    <property type="entry name" value="Nudix"/>
    <property type="match status" value="1"/>
</dbReference>
<dbReference type="InterPro" id="IPR005760">
    <property type="entry name" value="A/G_AdeGlyc_MutY"/>
</dbReference>
<evidence type="ECO:0000256" key="4">
    <source>
        <dbReference type="ARBA" id="ARBA00012045"/>
    </source>
</evidence>
<dbReference type="GO" id="GO:0046872">
    <property type="term" value="F:metal ion binding"/>
    <property type="evidence" value="ECO:0007669"/>
    <property type="project" value="UniProtKB-UniRule"/>
</dbReference>
<organism evidence="16 17">
    <name type="scientific">Pelistega europaea</name>
    <dbReference type="NCBI Taxonomy" id="106147"/>
    <lineage>
        <taxon>Bacteria</taxon>
        <taxon>Pseudomonadati</taxon>
        <taxon>Pseudomonadota</taxon>
        <taxon>Betaproteobacteria</taxon>
        <taxon>Burkholderiales</taxon>
        <taxon>Alcaligenaceae</taxon>
        <taxon>Pelistega</taxon>
    </lineage>
</organism>
<dbReference type="Proteomes" id="UP000541421">
    <property type="component" value="Unassembled WGS sequence"/>
</dbReference>
<dbReference type="SMART" id="SM00478">
    <property type="entry name" value="ENDO3c"/>
    <property type="match status" value="1"/>
</dbReference>
<dbReference type="Gene3D" id="1.10.1670.10">
    <property type="entry name" value="Helix-hairpin-Helix base-excision DNA repair enzymes (C-terminal)"/>
    <property type="match status" value="1"/>
</dbReference>
<keyword evidence="7" id="KW-0479">Metal-binding</keyword>
<dbReference type="PANTHER" id="PTHR42944:SF1">
    <property type="entry name" value="ADENINE DNA GLYCOSYLASE"/>
    <property type="match status" value="1"/>
</dbReference>
<dbReference type="Pfam" id="PF14815">
    <property type="entry name" value="NUDIX_4"/>
    <property type="match status" value="1"/>
</dbReference>
<dbReference type="SUPFAM" id="SSF48150">
    <property type="entry name" value="DNA-glycosylase"/>
    <property type="match status" value="1"/>
</dbReference>
<dbReference type="InterPro" id="IPR003265">
    <property type="entry name" value="HhH-GPD_domain"/>
</dbReference>
<comment type="cofactor">
    <cofactor evidence="14">
        <name>[4Fe-4S] cluster</name>
        <dbReference type="ChEBI" id="CHEBI:49883"/>
    </cofactor>
    <text evidence="14">Binds 1 [4Fe-4S] cluster.</text>
</comment>
<comment type="caution">
    <text evidence="16">The sequence shown here is derived from an EMBL/GenBank/DDBJ whole genome shotgun (WGS) entry which is preliminary data.</text>
</comment>
<dbReference type="CDD" id="cd00056">
    <property type="entry name" value="ENDO3c"/>
    <property type="match status" value="1"/>
</dbReference>
<dbReference type="InterPro" id="IPR044298">
    <property type="entry name" value="MIG/MutY"/>
</dbReference>
<dbReference type="Gene3D" id="3.90.79.10">
    <property type="entry name" value="Nucleoside Triphosphate Pyrophosphohydrolase"/>
    <property type="match status" value="1"/>
</dbReference>
<sequence>MVSHQSTISFVKRIQTWQQQSGRHHLPWQNTHDAYLVWLSEIMLQQTQVRTVIPYYERFIKRFPTVADLAQASQEEVMPYWAGLGYYARARNLHRCAQLVMQQHGGFFPQTPEELALLPGIGKSTANAIAAFCFNASTPIMDGNVKRVFSRFYGITGYGAAMEKQLWQQAYANVQGETEIGRYNQGLMDLGSMVCTRTKPSCTACPLQSDCYAYAHQAQAQFPEKKTKKAIPQRETFMLVIQHGQQILLQQRPAQGIWGGLLSLPELATQQEVNHWLATHPHVSALKMASFEHIFSHYRLLIHPILVTLCPSDEQHQGFVLQQEQASLKKNATMRNLGLQDSLLPYEIGSPDLNEQPCFFPKSHWYDCRQQLALPSPVAKIINGLYEGLCGV</sequence>
<evidence type="ECO:0000256" key="1">
    <source>
        <dbReference type="ARBA" id="ARBA00000843"/>
    </source>
</evidence>
<accession>A0A7Y4L997</accession>
<dbReference type="InterPro" id="IPR023170">
    <property type="entry name" value="HhH_base_excis_C"/>
</dbReference>